<dbReference type="OrthoDB" id="10064535at2759"/>
<accession>A0A8J2PMN2</accession>
<sequence length="539" mass="62314">MSVPATANFKRHPIKLRSIVGHDFTVRSSLLPALKYGCRFYAKGNKRTAAKLADEKRVKENSEKLAKLLEVTPACTQRIMERNHDVVNVKPESLQQIPKILDMYGFPPLSHIVTPSLLTFSPLYLENKILIFKETGINYKNTFLLNKFKNIMSKRINNETSFVQGFISSDVENMELCKLRTLIMEAYLALALNCDIKTSQSIIKIHPGIKMRSFCWIKATVEILKEYFSFDGWKIQKNGYLILVPPDKLRILHSSIKTLADTPLVELALSCPRLLTQTPESLLQVERDCELHGIPMQAVAKFPDILNMSNSTVRHRLEELERIPELQVLKSHPRVSRLIYYQQTAKKRLQQLNPRPSSLNTLSADIKHYEPFLYEKARWHGSDIFIFLESRITGINKTRTEFRKKLQVNPNWLSCPLKNMKEVLDFLQLEEKLDDSIIFEALPIVLYPVEKIKTAFQETISTRQAQVTDRYFLNMVLYMMEKECHFSGDGVWSTSLIEVSDFDLERDDVLEDTDIVDLDIELEDDMDEFTGINDPNLLH</sequence>
<organism evidence="1 2">
    <name type="scientific">Allacma fusca</name>
    <dbReference type="NCBI Taxonomy" id="39272"/>
    <lineage>
        <taxon>Eukaryota</taxon>
        <taxon>Metazoa</taxon>
        <taxon>Ecdysozoa</taxon>
        <taxon>Arthropoda</taxon>
        <taxon>Hexapoda</taxon>
        <taxon>Collembola</taxon>
        <taxon>Symphypleona</taxon>
        <taxon>Sminthuridae</taxon>
        <taxon>Allacma</taxon>
    </lineage>
</organism>
<dbReference type="EMBL" id="CAJVCH010540867">
    <property type="protein sequence ID" value="CAG7826723.1"/>
    <property type="molecule type" value="Genomic_DNA"/>
</dbReference>
<dbReference type="Proteomes" id="UP000708208">
    <property type="component" value="Unassembled WGS sequence"/>
</dbReference>
<dbReference type="SMART" id="SM00733">
    <property type="entry name" value="Mterf"/>
    <property type="match status" value="3"/>
</dbReference>
<dbReference type="GO" id="GO:0006393">
    <property type="term" value="P:termination of mitochondrial transcription"/>
    <property type="evidence" value="ECO:0007669"/>
    <property type="project" value="TreeGrafter"/>
</dbReference>
<keyword evidence="2" id="KW-1185">Reference proteome</keyword>
<dbReference type="GO" id="GO:0005759">
    <property type="term" value="C:mitochondrial matrix"/>
    <property type="evidence" value="ECO:0007669"/>
    <property type="project" value="TreeGrafter"/>
</dbReference>
<proteinExistence type="predicted"/>
<dbReference type="AlphaFoldDB" id="A0A8J2PMN2"/>
<dbReference type="GO" id="GO:0003676">
    <property type="term" value="F:nucleic acid binding"/>
    <property type="evidence" value="ECO:0007669"/>
    <property type="project" value="InterPro"/>
</dbReference>
<reference evidence="1" key="1">
    <citation type="submission" date="2021-06" db="EMBL/GenBank/DDBJ databases">
        <authorList>
            <person name="Hodson N. C."/>
            <person name="Mongue J. A."/>
            <person name="Jaron S. K."/>
        </authorList>
    </citation>
    <scope>NUCLEOTIDE SEQUENCE</scope>
</reference>
<protein>
    <submittedName>
        <fullName evidence="1">Uncharacterized protein</fullName>
    </submittedName>
</protein>
<evidence type="ECO:0000313" key="2">
    <source>
        <dbReference type="Proteomes" id="UP000708208"/>
    </source>
</evidence>
<comment type="caution">
    <text evidence="1">The sequence shown here is derived from an EMBL/GenBank/DDBJ whole genome shotgun (WGS) entry which is preliminary data.</text>
</comment>
<dbReference type="PANTHER" id="PTHR15437">
    <property type="entry name" value="TRANSCRIPTION TERMINATION FACTOR, MITOCHONDRIAL"/>
    <property type="match status" value="1"/>
</dbReference>
<gene>
    <name evidence="1" type="ORF">AFUS01_LOCUS36764</name>
</gene>
<dbReference type="PANTHER" id="PTHR15437:SF7">
    <property type="entry name" value="TRANSCRIPTION TERMINATION FACTOR 5, MITOCHONDRIAL"/>
    <property type="match status" value="1"/>
</dbReference>
<dbReference type="InterPro" id="IPR003690">
    <property type="entry name" value="MTERF"/>
</dbReference>
<name>A0A8J2PMN2_9HEXA</name>
<evidence type="ECO:0000313" key="1">
    <source>
        <dbReference type="EMBL" id="CAG7826723.1"/>
    </source>
</evidence>